<sequence>MSQIDNPNSVSSPVPRPPLLAGRVRRMALSIVLRSLSQARETALATHSHVIHRPPPFIKKEIALPWRLAEERKPVEDRAAISRSTNRHRGMYEPNWLLCGVEPGRGEGGFELQSWLVRG</sequence>
<dbReference type="AlphaFoldDB" id="C5FLU9"/>
<accession>C5FLU9</accession>
<dbReference type="HOGENOM" id="CLU_2060948_0_0_1"/>
<dbReference type="Proteomes" id="UP000002035">
    <property type="component" value="Unassembled WGS sequence"/>
</dbReference>
<dbReference type="GeneID" id="9229306"/>
<reference evidence="2" key="1">
    <citation type="journal article" date="2012" name="MBio">
        <title>Comparative genome analysis of Trichophyton rubrum and related dermatophytes reveals candidate genes involved in infection.</title>
        <authorList>
            <person name="Martinez D.A."/>
            <person name="Oliver B.G."/>
            <person name="Graeser Y."/>
            <person name="Goldberg J.M."/>
            <person name="Li W."/>
            <person name="Martinez-Rossi N.M."/>
            <person name="Monod M."/>
            <person name="Shelest E."/>
            <person name="Barton R.C."/>
            <person name="Birch E."/>
            <person name="Brakhage A.A."/>
            <person name="Chen Z."/>
            <person name="Gurr S.J."/>
            <person name="Heiman D."/>
            <person name="Heitman J."/>
            <person name="Kosti I."/>
            <person name="Rossi A."/>
            <person name="Saif S."/>
            <person name="Samalova M."/>
            <person name="Saunders C.W."/>
            <person name="Shea T."/>
            <person name="Summerbell R.C."/>
            <person name="Xu J."/>
            <person name="Young S."/>
            <person name="Zeng Q."/>
            <person name="Birren B.W."/>
            <person name="Cuomo C.A."/>
            <person name="White T.C."/>
        </authorList>
    </citation>
    <scope>NUCLEOTIDE SEQUENCE [LARGE SCALE GENOMIC DNA]</scope>
    <source>
        <strain evidence="2">ATCC MYA-4605 / CBS 113480</strain>
    </source>
</reference>
<evidence type="ECO:0000313" key="2">
    <source>
        <dbReference type="Proteomes" id="UP000002035"/>
    </source>
</evidence>
<organism evidence="1 2">
    <name type="scientific">Arthroderma otae (strain ATCC MYA-4605 / CBS 113480)</name>
    <name type="common">Microsporum canis</name>
    <dbReference type="NCBI Taxonomy" id="554155"/>
    <lineage>
        <taxon>Eukaryota</taxon>
        <taxon>Fungi</taxon>
        <taxon>Dikarya</taxon>
        <taxon>Ascomycota</taxon>
        <taxon>Pezizomycotina</taxon>
        <taxon>Eurotiomycetes</taxon>
        <taxon>Eurotiomycetidae</taxon>
        <taxon>Onygenales</taxon>
        <taxon>Arthrodermataceae</taxon>
        <taxon>Microsporum</taxon>
    </lineage>
</organism>
<dbReference type="EMBL" id="DS995703">
    <property type="protein sequence ID" value="EEQ30671.1"/>
    <property type="molecule type" value="Genomic_DNA"/>
</dbReference>
<name>C5FLU9_ARTOC</name>
<dbReference type="VEuPathDB" id="FungiDB:MCYG_03490"/>
<protein>
    <submittedName>
        <fullName evidence="1">Uncharacterized protein</fullName>
    </submittedName>
</protein>
<keyword evidence="2" id="KW-1185">Reference proteome</keyword>
<proteinExistence type="predicted"/>
<evidence type="ECO:0000313" key="1">
    <source>
        <dbReference type="EMBL" id="EEQ30671.1"/>
    </source>
</evidence>
<gene>
    <name evidence="1" type="ORF">MCYG_03490</name>
</gene>
<dbReference type="RefSeq" id="XP_002847984.1">
    <property type="nucleotide sequence ID" value="XM_002847938.1"/>
</dbReference>